<dbReference type="RefSeq" id="WP_073127217.1">
    <property type="nucleotide sequence ID" value="NZ_FQZA01000002.1"/>
</dbReference>
<protein>
    <submittedName>
        <fullName evidence="1">Uncharacterized protein</fullName>
    </submittedName>
</protein>
<reference evidence="1 2" key="1">
    <citation type="submission" date="2016-11" db="EMBL/GenBank/DDBJ databases">
        <authorList>
            <person name="Jaros S."/>
            <person name="Januszkiewicz K."/>
            <person name="Wedrychowicz H."/>
        </authorList>
    </citation>
    <scope>NUCLEOTIDE SEQUENCE [LARGE SCALE GENOMIC DNA]</scope>
    <source>
        <strain evidence="1 2">DSM 26892</strain>
    </source>
</reference>
<sequence>MSEMIEKARAGRRRALRLNRLSRTNVFLDVDGLDEDPLPRGSVLRVLSEITALSPEHARPMARHAA</sequence>
<gene>
    <name evidence="1" type="ORF">SAMN04488012_102359</name>
</gene>
<keyword evidence="2" id="KW-1185">Reference proteome</keyword>
<proteinExistence type="predicted"/>
<evidence type="ECO:0000313" key="2">
    <source>
        <dbReference type="Proteomes" id="UP000184040"/>
    </source>
</evidence>
<evidence type="ECO:0000313" key="1">
    <source>
        <dbReference type="EMBL" id="SHI71571.1"/>
    </source>
</evidence>
<dbReference type="EMBL" id="FQZA01000002">
    <property type="protein sequence ID" value="SHI71571.1"/>
    <property type="molecule type" value="Genomic_DNA"/>
</dbReference>
<name>A0A1M6DES8_9RHOB</name>
<dbReference type="Proteomes" id="UP000184040">
    <property type="component" value="Unassembled WGS sequence"/>
</dbReference>
<dbReference type="AlphaFoldDB" id="A0A1M6DES8"/>
<accession>A0A1M6DES8</accession>
<organism evidence="1 2">
    <name type="scientific">Palleronia salina</name>
    <dbReference type="NCBI Taxonomy" id="313368"/>
    <lineage>
        <taxon>Bacteria</taxon>
        <taxon>Pseudomonadati</taxon>
        <taxon>Pseudomonadota</taxon>
        <taxon>Alphaproteobacteria</taxon>
        <taxon>Rhodobacterales</taxon>
        <taxon>Roseobacteraceae</taxon>
        <taxon>Palleronia</taxon>
    </lineage>
</organism>